<dbReference type="OMA" id="KSCKSTH"/>
<feature type="compositionally biased region" description="Basic residues" evidence="2">
    <location>
        <begin position="28"/>
        <end position="40"/>
    </location>
</feature>
<dbReference type="AlphaFoldDB" id="A0A9W2Z7F7"/>
<dbReference type="RefSeq" id="XP_055870862.1">
    <property type="nucleotide sequence ID" value="XM_056014887.1"/>
</dbReference>
<accession>A0A9W2Z7F7</accession>
<dbReference type="Proteomes" id="UP001165740">
    <property type="component" value="Chromosome 17"/>
</dbReference>
<dbReference type="GeneID" id="129923545"/>
<dbReference type="Pfam" id="PF04749">
    <property type="entry name" value="PLAC8"/>
    <property type="match status" value="1"/>
</dbReference>
<protein>
    <submittedName>
        <fullName evidence="4">Placenta-specific gene 8 protein-like</fullName>
    </submittedName>
</protein>
<comment type="similarity">
    <text evidence="1">Belongs to the cornifelin family.</text>
</comment>
<reference evidence="4" key="1">
    <citation type="submission" date="2025-08" db="UniProtKB">
        <authorList>
            <consortium name="RefSeq"/>
        </authorList>
    </citation>
    <scope>IDENTIFICATION</scope>
</reference>
<evidence type="ECO:0000313" key="4">
    <source>
        <dbReference type="RefSeq" id="XP_055870862.1"/>
    </source>
</evidence>
<evidence type="ECO:0000256" key="1">
    <source>
        <dbReference type="ARBA" id="ARBA00009024"/>
    </source>
</evidence>
<evidence type="ECO:0000313" key="3">
    <source>
        <dbReference type="Proteomes" id="UP001165740"/>
    </source>
</evidence>
<name>A0A9W2Z7F7_BIOGL</name>
<organism evidence="3 4">
    <name type="scientific">Biomphalaria glabrata</name>
    <name type="common">Bloodfluke planorb</name>
    <name type="synonym">Freshwater snail</name>
    <dbReference type="NCBI Taxonomy" id="6526"/>
    <lineage>
        <taxon>Eukaryota</taxon>
        <taxon>Metazoa</taxon>
        <taxon>Spiralia</taxon>
        <taxon>Lophotrochozoa</taxon>
        <taxon>Mollusca</taxon>
        <taxon>Gastropoda</taxon>
        <taxon>Heterobranchia</taxon>
        <taxon>Euthyneura</taxon>
        <taxon>Panpulmonata</taxon>
        <taxon>Hygrophila</taxon>
        <taxon>Lymnaeoidea</taxon>
        <taxon>Planorbidae</taxon>
        <taxon>Biomphalaria</taxon>
    </lineage>
</organism>
<dbReference type="InterPro" id="IPR006461">
    <property type="entry name" value="PLAC_motif_containing"/>
</dbReference>
<dbReference type="NCBIfam" id="TIGR01571">
    <property type="entry name" value="A_thal_Cys_rich"/>
    <property type="match status" value="1"/>
</dbReference>
<keyword evidence="3" id="KW-1185">Reference proteome</keyword>
<gene>
    <name evidence="4" type="primary">LOC129923545</name>
</gene>
<feature type="region of interest" description="Disordered" evidence="2">
    <location>
        <begin position="1"/>
        <end position="46"/>
    </location>
</feature>
<dbReference type="OrthoDB" id="1045822at2759"/>
<dbReference type="PANTHER" id="PTHR15907">
    <property type="entry name" value="DUF614 FAMILY PROTEIN-RELATED"/>
    <property type="match status" value="1"/>
</dbReference>
<evidence type="ECO:0000256" key="2">
    <source>
        <dbReference type="SAM" id="MobiDB-lite"/>
    </source>
</evidence>
<sequence>MAELAVHKRHDQPFSGVTTSQPYSSHASPHHPHHPPHNWKPHGAPMQQQMNTNTNIVINNQTVATGRPAQRAWSHGLFGCFSDISSCLMALFCPCCLQCGILQDMGESCCSSCLYVSLCSPITLFGLRALMRGKENIQGTLYNDLCLTAGCLSPCCHCCALAQLAHEVKIVKNVKGYV</sequence>
<proteinExistence type="inferred from homology"/>